<reference evidence="1 2" key="1">
    <citation type="submission" date="2023-09" db="EMBL/GenBank/DDBJ databases">
        <authorList>
            <person name="Rey-Velasco X."/>
        </authorList>
    </citation>
    <scope>NUCLEOTIDE SEQUENCE [LARGE SCALE GENOMIC DNA]</scope>
    <source>
        <strain evidence="1 2">F188</strain>
    </source>
</reference>
<dbReference type="EMBL" id="JAVRHM010000001">
    <property type="protein sequence ID" value="MDT0688211.1"/>
    <property type="molecule type" value="Genomic_DNA"/>
</dbReference>
<sequence>MNSDVKIKKDLISRIEETNNLELLETLQAILEASDVPAYEMSEDQKKAVEESRKQIGEGNCIENDTAISNLRQWLQNQ</sequence>
<dbReference type="Proteomes" id="UP001261624">
    <property type="component" value="Unassembled WGS sequence"/>
</dbReference>
<name>A0ABU3DWV9_9FLAO</name>
<comment type="caution">
    <text evidence="1">The sequence shown here is derived from an EMBL/GenBank/DDBJ whole genome shotgun (WGS) entry which is preliminary data.</text>
</comment>
<evidence type="ECO:0000313" key="2">
    <source>
        <dbReference type="Proteomes" id="UP001261624"/>
    </source>
</evidence>
<gene>
    <name evidence="1" type="ORF">RM549_00315</name>
</gene>
<evidence type="ECO:0000313" key="1">
    <source>
        <dbReference type="EMBL" id="MDT0688211.1"/>
    </source>
</evidence>
<evidence type="ECO:0008006" key="3">
    <source>
        <dbReference type="Google" id="ProtNLM"/>
    </source>
</evidence>
<protein>
    <recommendedName>
        <fullName evidence="3">Addiction module component</fullName>
    </recommendedName>
</protein>
<dbReference type="RefSeq" id="WP_311679555.1">
    <property type="nucleotide sequence ID" value="NZ_JAVRHM010000001.1"/>
</dbReference>
<keyword evidence="2" id="KW-1185">Reference proteome</keyword>
<proteinExistence type="predicted"/>
<accession>A0ABU3DWV9</accession>
<organism evidence="1 2">
    <name type="scientific">Autumnicola patrickiae</name>
    <dbReference type="NCBI Taxonomy" id="3075591"/>
    <lineage>
        <taxon>Bacteria</taxon>
        <taxon>Pseudomonadati</taxon>
        <taxon>Bacteroidota</taxon>
        <taxon>Flavobacteriia</taxon>
        <taxon>Flavobacteriales</taxon>
        <taxon>Flavobacteriaceae</taxon>
        <taxon>Autumnicola</taxon>
    </lineage>
</organism>